<evidence type="ECO:0000256" key="1">
    <source>
        <dbReference type="SAM" id="MobiDB-lite"/>
    </source>
</evidence>
<organism evidence="2 3">
    <name type="scientific">Symbiodinium necroappetens</name>
    <dbReference type="NCBI Taxonomy" id="1628268"/>
    <lineage>
        <taxon>Eukaryota</taxon>
        <taxon>Sar</taxon>
        <taxon>Alveolata</taxon>
        <taxon>Dinophyceae</taxon>
        <taxon>Suessiales</taxon>
        <taxon>Symbiodiniaceae</taxon>
        <taxon>Symbiodinium</taxon>
    </lineage>
</organism>
<dbReference type="Proteomes" id="UP000601435">
    <property type="component" value="Unassembled WGS sequence"/>
</dbReference>
<gene>
    <name evidence="2" type="ORF">SNEC2469_LOCUS30616</name>
</gene>
<evidence type="ECO:0000313" key="3">
    <source>
        <dbReference type="Proteomes" id="UP000601435"/>
    </source>
</evidence>
<sequence length="76" mass="8358">MQRGFLLAAAEKTEKKKSEKKSEPEPDQSGVAVTSSVGYRVEKEPGIKILKFDSDVDVNLSDVDGMLKVFAKPCQK</sequence>
<reference evidence="2" key="1">
    <citation type="submission" date="2021-02" db="EMBL/GenBank/DDBJ databases">
        <authorList>
            <person name="Dougan E. K."/>
            <person name="Rhodes N."/>
            <person name="Thang M."/>
            <person name="Chan C."/>
        </authorList>
    </citation>
    <scope>NUCLEOTIDE SEQUENCE</scope>
</reference>
<dbReference type="EMBL" id="CAJNJA010071915">
    <property type="protein sequence ID" value="CAE7905247.1"/>
    <property type="molecule type" value="Genomic_DNA"/>
</dbReference>
<protein>
    <submittedName>
        <fullName evidence="2">Uncharacterized protein</fullName>
    </submittedName>
</protein>
<feature type="compositionally biased region" description="Basic and acidic residues" evidence="1">
    <location>
        <begin position="11"/>
        <end position="24"/>
    </location>
</feature>
<proteinExistence type="predicted"/>
<comment type="caution">
    <text evidence="2">The sequence shown here is derived from an EMBL/GenBank/DDBJ whole genome shotgun (WGS) entry which is preliminary data.</text>
</comment>
<keyword evidence="3" id="KW-1185">Reference proteome</keyword>
<accession>A0A813BJX0</accession>
<evidence type="ECO:0000313" key="2">
    <source>
        <dbReference type="EMBL" id="CAE7905247.1"/>
    </source>
</evidence>
<feature type="region of interest" description="Disordered" evidence="1">
    <location>
        <begin position="10"/>
        <end position="36"/>
    </location>
</feature>
<dbReference type="AlphaFoldDB" id="A0A813BJX0"/>
<name>A0A813BJX0_9DINO</name>